<protein>
    <submittedName>
        <fullName evidence="5">Uncharacterized protein</fullName>
    </submittedName>
</protein>
<comment type="subcellular location">
    <subcellularLocation>
        <location evidence="1">Nucleus</location>
    </subcellularLocation>
</comment>
<feature type="region of interest" description="Disordered" evidence="4">
    <location>
        <begin position="86"/>
        <end position="126"/>
    </location>
</feature>
<accession>A0A8S4A0K1</accession>
<feature type="compositionally biased region" description="Low complexity" evidence="4">
    <location>
        <begin position="461"/>
        <end position="470"/>
    </location>
</feature>
<dbReference type="Proteomes" id="UP000678393">
    <property type="component" value="Unassembled WGS sequence"/>
</dbReference>
<dbReference type="Pfam" id="PF09751">
    <property type="entry name" value="Es2"/>
    <property type="match status" value="1"/>
</dbReference>
<keyword evidence="6" id="KW-1185">Reference proteome</keyword>
<evidence type="ECO:0000256" key="2">
    <source>
        <dbReference type="ARBA" id="ARBA00009072"/>
    </source>
</evidence>
<comment type="caution">
    <text evidence="5">The sequence shown here is derived from an EMBL/GenBank/DDBJ whole genome shotgun (WGS) entry which is preliminary data.</text>
</comment>
<feature type="region of interest" description="Disordered" evidence="4">
    <location>
        <begin position="369"/>
        <end position="411"/>
    </location>
</feature>
<name>A0A8S4A0K1_9EUPU</name>
<dbReference type="PANTHER" id="PTHR12940">
    <property type="entry name" value="ES-2 PROTEIN - RELATED"/>
    <property type="match status" value="1"/>
</dbReference>
<feature type="compositionally biased region" description="Polar residues" evidence="4">
    <location>
        <begin position="471"/>
        <end position="486"/>
    </location>
</feature>
<dbReference type="PANTHER" id="PTHR12940:SF0">
    <property type="entry name" value="SPLICING FACTOR ESS-2 HOMOLOG"/>
    <property type="match status" value="1"/>
</dbReference>
<feature type="region of interest" description="Disordered" evidence="4">
    <location>
        <begin position="430"/>
        <end position="507"/>
    </location>
</feature>
<proteinExistence type="inferred from homology"/>
<evidence type="ECO:0000256" key="1">
    <source>
        <dbReference type="ARBA" id="ARBA00004123"/>
    </source>
</evidence>
<evidence type="ECO:0000256" key="4">
    <source>
        <dbReference type="SAM" id="MobiDB-lite"/>
    </source>
</evidence>
<gene>
    <name evidence="5" type="ORF">CUNI_LOCUS20925</name>
</gene>
<feature type="compositionally biased region" description="Polar residues" evidence="4">
    <location>
        <begin position="116"/>
        <end position="126"/>
    </location>
</feature>
<evidence type="ECO:0000313" key="5">
    <source>
        <dbReference type="EMBL" id="CAG5135367.1"/>
    </source>
</evidence>
<dbReference type="InterPro" id="IPR019148">
    <property type="entry name" value="Nuclear_protein_DGCR14_ESS-2"/>
</dbReference>
<keyword evidence="3" id="KW-0539">Nucleus</keyword>
<evidence type="ECO:0000313" key="6">
    <source>
        <dbReference type="Proteomes" id="UP000678393"/>
    </source>
</evidence>
<dbReference type="OrthoDB" id="19679at2759"/>
<sequence length="507" mass="55901">MGDTVQIANKNVVSLNYPAPIKKLTKARKILSEDDFSQGISKIIERDFFPDIPKLQAEAEYFEALDKNDLVKLREIQMRFSKRLDTGATDVSGTPATFETPEGRRKTTPAGKKQPTAEQPLQNINTNLDVEEDSTDEKDNDAPKLSLDSFLSKNTSEDSASFVEILSEAERKHRMKHAWLFEKEQEQQQEHYEMMLVPSIEEQAAITDRSAHVNTWKYTNQNAVMYVPEGVDLSAKELIELQKHKPREIVHGNTRFTHCPFSNTKSKEAMQKAACFRALINQGKIGHDGKEIQAGQSPQVNGYGFVGTPSPAPGVSESPLMTWGEIDSTPTRLDANSDLFLSTTPGPVFKIPAVPKRDRLALELSEKASKAHRAKKEEAIRQVTRRFASPSPTSKICLSSSDRLSSMSPAAQRLASKRLGIKTSSDKALLASYSPSPSPTHRLPGTPTPVRLTPGSRRSRGSLPGSPAGSTPDSSRGSATPTNEPASLTDHLLNLPKRKRKSAADFF</sequence>
<dbReference type="EMBL" id="CAJHNH020008223">
    <property type="protein sequence ID" value="CAG5135367.1"/>
    <property type="molecule type" value="Genomic_DNA"/>
</dbReference>
<dbReference type="GO" id="GO:0071013">
    <property type="term" value="C:catalytic step 2 spliceosome"/>
    <property type="evidence" value="ECO:0007669"/>
    <property type="project" value="TreeGrafter"/>
</dbReference>
<feature type="compositionally biased region" description="Low complexity" evidence="4">
    <location>
        <begin position="394"/>
        <end position="408"/>
    </location>
</feature>
<dbReference type="AlphaFoldDB" id="A0A8S4A0K1"/>
<evidence type="ECO:0000256" key="3">
    <source>
        <dbReference type="ARBA" id="ARBA00023242"/>
    </source>
</evidence>
<organism evidence="5 6">
    <name type="scientific">Candidula unifasciata</name>
    <dbReference type="NCBI Taxonomy" id="100452"/>
    <lineage>
        <taxon>Eukaryota</taxon>
        <taxon>Metazoa</taxon>
        <taxon>Spiralia</taxon>
        <taxon>Lophotrochozoa</taxon>
        <taxon>Mollusca</taxon>
        <taxon>Gastropoda</taxon>
        <taxon>Heterobranchia</taxon>
        <taxon>Euthyneura</taxon>
        <taxon>Panpulmonata</taxon>
        <taxon>Eupulmonata</taxon>
        <taxon>Stylommatophora</taxon>
        <taxon>Helicina</taxon>
        <taxon>Helicoidea</taxon>
        <taxon>Geomitridae</taxon>
        <taxon>Candidula</taxon>
    </lineage>
</organism>
<reference evidence="5" key="1">
    <citation type="submission" date="2021-04" db="EMBL/GenBank/DDBJ databases">
        <authorList>
            <consortium name="Molecular Ecology Group"/>
        </authorList>
    </citation>
    <scope>NUCLEOTIDE SEQUENCE</scope>
</reference>
<comment type="similarity">
    <text evidence="2">Belongs to the ESS2 family.</text>
</comment>
<feature type="compositionally biased region" description="Basic and acidic residues" evidence="4">
    <location>
        <begin position="369"/>
        <end position="380"/>
    </location>
</feature>